<accession>A0A6V8MWE5</accession>
<sequence>MKKIIALSACLIMVSSSMAFAANAALNTGGISHESATIYGGVDATDAASASGTLIGKLSKSVKVGVRYTTTTYALDTKHTSGNTKYGTAFDATAIYKQETSTGALDAAPTTADSGAFSSWTAM</sequence>
<dbReference type="Proteomes" id="UP000831485">
    <property type="component" value="Chromosome"/>
</dbReference>
<organism evidence="2 4">
    <name type="scientific">Geomonas paludis</name>
    <dbReference type="NCBI Taxonomy" id="2740185"/>
    <lineage>
        <taxon>Bacteria</taxon>
        <taxon>Pseudomonadati</taxon>
        <taxon>Thermodesulfobacteriota</taxon>
        <taxon>Desulfuromonadia</taxon>
        <taxon>Geobacterales</taxon>
        <taxon>Geobacteraceae</taxon>
        <taxon>Geomonas</taxon>
    </lineage>
</organism>
<evidence type="ECO:0000313" key="4">
    <source>
        <dbReference type="Proteomes" id="UP000568888"/>
    </source>
</evidence>
<feature type="chain" id="PRO_5027905262" description="Porin domain-containing protein" evidence="1">
    <location>
        <begin position="22"/>
        <end position="123"/>
    </location>
</feature>
<keyword evidence="1" id="KW-0732">Signal</keyword>
<proteinExistence type="predicted"/>
<dbReference type="EMBL" id="CP096574">
    <property type="protein sequence ID" value="UPU34396.1"/>
    <property type="molecule type" value="Genomic_DNA"/>
</dbReference>
<dbReference type="RefSeq" id="WP_183347383.1">
    <property type="nucleotide sequence ID" value="NZ_BLXY01000003.1"/>
</dbReference>
<evidence type="ECO:0008006" key="6">
    <source>
        <dbReference type="Google" id="ProtNLM"/>
    </source>
</evidence>
<evidence type="ECO:0000256" key="1">
    <source>
        <dbReference type="SAM" id="SignalP"/>
    </source>
</evidence>
<dbReference type="EMBL" id="BLXY01000003">
    <property type="protein sequence ID" value="GFO64381.1"/>
    <property type="molecule type" value="Genomic_DNA"/>
</dbReference>
<name>A0A6V8MWE5_9BACT</name>
<evidence type="ECO:0000313" key="3">
    <source>
        <dbReference type="EMBL" id="UPU34396.1"/>
    </source>
</evidence>
<reference evidence="4" key="1">
    <citation type="submission" date="2020-06" db="EMBL/GenBank/DDBJ databases">
        <title>Draft genomic sequecing of Geomonas sp. Red736.</title>
        <authorList>
            <person name="Itoh H."/>
            <person name="Xu Z.X."/>
            <person name="Ushijima N."/>
            <person name="Masuda Y."/>
            <person name="Shiratori Y."/>
            <person name="Senoo K."/>
        </authorList>
    </citation>
    <scope>NUCLEOTIDE SEQUENCE [LARGE SCALE GENOMIC DNA]</scope>
    <source>
        <strain evidence="4">Red736</strain>
    </source>
</reference>
<gene>
    <name evidence="2" type="ORF">GMPD_23000</name>
    <name evidence="3" type="ORF">M1B72_13140</name>
</gene>
<dbReference type="AlphaFoldDB" id="A0A6V8MWE5"/>
<reference evidence="3" key="3">
    <citation type="submission" date="2022-04" db="EMBL/GenBank/DDBJ databases">
        <authorList>
            <person name="Liu G."/>
        </authorList>
    </citation>
    <scope>NUCLEOTIDE SEQUENCE</scope>
    <source>
        <strain evidence="3">RG22</strain>
    </source>
</reference>
<evidence type="ECO:0000313" key="5">
    <source>
        <dbReference type="Proteomes" id="UP000831485"/>
    </source>
</evidence>
<dbReference type="Proteomes" id="UP000568888">
    <property type="component" value="Unassembled WGS sequence"/>
</dbReference>
<reference evidence="2" key="2">
    <citation type="journal article" date="2021" name="Int. J. Syst. Evol. Microbiol.">
        <title>Geomonas silvestris sp. nov., Geomonas paludis sp. nov. and Geomonas limicola sp. nov., isolated from terrestrial environments, and emended description of the genus Geomonas.</title>
        <authorList>
            <person name="Itoh H."/>
            <person name="Xu Z."/>
            <person name="Masuda Y."/>
            <person name="Ushijima N."/>
            <person name="Hayakawa C."/>
            <person name="Shiratori Y."/>
            <person name="Senoo K."/>
        </authorList>
    </citation>
    <scope>NUCLEOTIDE SEQUENCE</scope>
    <source>
        <strain evidence="2">Red736</strain>
    </source>
</reference>
<keyword evidence="5" id="KW-1185">Reference proteome</keyword>
<evidence type="ECO:0000313" key="2">
    <source>
        <dbReference type="EMBL" id="GFO64381.1"/>
    </source>
</evidence>
<feature type="signal peptide" evidence="1">
    <location>
        <begin position="1"/>
        <end position="21"/>
    </location>
</feature>
<protein>
    <recommendedName>
        <fullName evidence="6">Porin domain-containing protein</fullName>
    </recommendedName>
</protein>